<evidence type="ECO:0000256" key="1">
    <source>
        <dbReference type="SAM" id="MobiDB-lite"/>
    </source>
</evidence>
<evidence type="ECO:0000313" key="4">
    <source>
        <dbReference type="Proteomes" id="UP000442244"/>
    </source>
</evidence>
<protein>
    <recommendedName>
        <fullName evidence="5">DUF308 domain-containing protein</fullName>
    </recommendedName>
</protein>
<reference evidence="3 4" key="1">
    <citation type="submission" date="2019-01" db="EMBL/GenBank/DDBJ databases">
        <title>Leuconostoc litchii sp. nov., a novel lactic acid bacterium isolated from lychee.</title>
        <authorList>
            <person name="Wang L.-T."/>
        </authorList>
    </citation>
    <scope>NUCLEOTIDE SEQUENCE [LARGE SCALE GENOMIC DNA]</scope>
    <source>
        <strain evidence="3 4">MB7</strain>
    </source>
</reference>
<organism evidence="3 4">
    <name type="scientific">Leuconostoc litchii</name>
    <dbReference type="NCBI Taxonomy" id="1981069"/>
    <lineage>
        <taxon>Bacteria</taxon>
        <taxon>Bacillati</taxon>
        <taxon>Bacillota</taxon>
        <taxon>Bacilli</taxon>
        <taxon>Lactobacillales</taxon>
        <taxon>Lactobacillaceae</taxon>
        <taxon>Leuconostoc</taxon>
    </lineage>
</organism>
<keyword evidence="2" id="KW-0472">Membrane</keyword>
<dbReference type="AlphaFoldDB" id="A0A6P2CP88"/>
<evidence type="ECO:0000313" key="3">
    <source>
        <dbReference type="EMBL" id="TYC46922.1"/>
    </source>
</evidence>
<accession>A0A6P2CP88</accession>
<gene>
    <name evidence="3" type="ORF">ESZ47_01905</name>
</gene>
<dbReference type="Proteomes" id="UP000442244">
    <property type="component" value="Unassembled WGS sequence"/>
</dbReference>
<dbReference type="EMBL" id="SDGY01000001">
    <property type="protein sequence ID" value="TYC46922.1"/>
    <property type="molecule type" value="Genomic_DNA"/>
</dbReference>
<proteinExistence type="predicted"/>
<keyword evidence="2" id="KW-0812">Transmembrane</keyword>
<comment type="caution">
    <text evidence="3">The sequence shown here is derived from an EMBL/GenBank/DDBJ whole genome shotgun (WGS) entry which is preliminary data.</text>
</comment>
<feature type="region of interest" description="Disordered" evidence="1">
    <location>
        <begin position="66"/>
        <end position="86"/>
    </location>
</feature>
<dbReference type="RefSeq" id="WP_148604264.1">
    <property type="nucleotide sequence ID" value="NZ_SDGY01000001.1"/>
</dbReference>
<sequence length="210" mass="23334">MIFIFIILFLLSILLVGFTIQNKQRYGTFIVPLIFTLLCVSGTIISGLQLPAAIQKIQKKNVANSSLQNNTNSKNQSSSNLKNNNTTEISDITTKQQQAKLSLQEKELTQKLDTAYNKIGDVSFISDTKTFQLKIYSGSELAQSISQIENDPSLAEEAHWSDFTNSLIETSKNINKSFKSGYTFELMGVNDSNKVLFSAKDGQEISSITK</sequence>
<name>A0A6P2CP88_9LACO</name>
<evidence type="ECO:0008006" key="5">
    <source>
        <dbReference type="Google" id="ProtNLM"/>
    </source>
</evidence>
<feature type="transmembrane region" description="Helical" evidence="2">
    <location>
        <begin position="29"/>
        <end position="50"/>
    </location>
</feature>
<keyword evidence="4" id="KW-1185">Reference proteome</keyword>
<dbReference type="OrthoDB" id="2249663at2"/>
<evidence type="ECO:0000256" key="2">
    <source>
        <dbReference type="SAM" id="Phobius"/>
    </source>
</evidence>
<keyword evidence="2" id="KW-1133">Transmembrane helix</keyword>